<protein>
    <submittedName>
        <fullName evidence="2">Phosphoglycerol transferase</fullName>
    </submittedName>
</protein>
<dbReference type="Pfam" id="PF23911">
    <property type="entry name" value="DUF7253"/>
    <property type="match status" value="1"/>
</dbReference>
<proteinExistence type="predicted"/>
<reference evidence="2" key="1">
    <citation type="journal article" date="2021" name="Proc. Natl. Acad. Sci. U.S.A.">
        <title>A Catalog of Tens of Thousands of Viruses from Human Metagenomes Reveals Hidden Associations with Chronic Diseases.</title>
        <authorList>
            <person name="Tisza M.J."/>
            <person name="Buck C.B."/>
        </authorList>
    </citation>
    <scope>NUCLEOTIDE SEQUENCE</scope>
    <source>
        <strain evidence="2">CtPL34</strain>
    </source>
</reference>
<accession>A0A8S5LWT1</accession>
<keyword evidence="2" id="KW-0808">Transferase</keyword>
<evidence type="ECO:0000259" key="1">
    <source>
        <dbReference type="Pfam" id="PF23911"/>
    </source>
</evidence>
<sequence>MAKFFGKIGYGESVQVKPGVWQDKITERSYYGDVTRMMKQYVSTDKVIPDLRTNNQIRILADAFALENFTAIKYVEWMGARWSVSNVEVARPRLVLDLGGVYNGPTATP</sequence>
<dbReference type="InterPro" id="IPR055677">
    <property type="entry name" value="DUF7253"/>
</dbReference>
<organism evidence="2">
    <name type="scientific">Siphoviridae sp. ctPL34</name>
    <dbReference type="NCBI Taxonomy" id="2826322"/>
    <lineage>
        <taxon>Viruses</taxon>
        <taxon>Duplodnaviria</taxon>
        <taxon>Heunggongvirae</taxon>
        <taxon>Uroviricota</taxon>
        <taxon>Caudoviricetes</taxon>
    </lineage>
</organism>
<name>A0A8S5LWT1_9CAUD</name>
<evidence type="ECO:0000313" key="2">
    <source>
        <dbReference type="EMBL" id="DAD74478.1"/>
    </source>
</evidence>
<dbReference type="EMBL" id="BK014761">
    <property type="protein sequence ID" value="DAD74478.1"/>
    <property type="molecule type" value="Genomic_DNA"/>
</dbReference>
<feature type="domain" description="DUF7253" evidence="1">
    <location>
        <begin position="1"/>
        <end position="107"/>
    </location>
</feature>
<dbReference type="GO" id="GO:0016740">
    <property type="term" value="F:transferase activity"/>
    <property type="evidence" value="ECO:0007669"/>
    <property type="project" value="UniProtKB-KW"/>
</dbReference>